<accession>A0A1D2N7N1</accession>
<evidence type="ECO:0000256" key="2">
    <source>
        <dbReference type="ARBA" id="ARBA00022801"/>
    </source>
</evidence>
<dbReference type="InterPro" id="IPR043504">
    <property type="entry name" value="Peptidase_S1_PA_chymotrypsin"/>
</dbReference>
<dbReference type="GO" id="GO:0006508">
    <property type="term" value="P:proteolysis"/>
    <property type="evidence" value="ECO:0007669"/>
    <property type="project" value="UniProtKB-KW"/>
</dbReference>
<dbReference type="SMART" id="SM00020">
    <property type="entry name" value="Tryp_SPc"/>
    <property type="match status" value="1"/>
</dbReference>
<gene>
    <name evidence="5" type="ORF">Ocin01_05393</name>
</gene>
<dbReference type="InterPro" id="IPR050127">
    <property type="entry name" value="Serine_Proteases_S1"/>
</dbReference>
<keyword evidence="3" id="KW-0720">Serine protease</keyword>
<dbReference type="Proteomes" id="UP000094527">
    <property type="component" value="Unassembled WGS sequence"/>
</dbReference>
<dbReference type="STRING" id="48709.A0A1D2N7N1"/>
<feature type="domain" description="Peptidase S1" evidence="4">
    <location>
        <begin position="1"/>
        <end position="183"/>
    </location>
</feature>
<proteinExistence type="predicted"/>
<dbReference type="GO" id="GO:0004252">
    <property type="term" value="F:serine-type endopeptidase activity"/>
    <property type="evidence" value="ECO:0007669"/>
    <property type="project" value="InterPro"/>
</dbReference>
<dbReference type="GO" id="GO:0005615">
    <property type="term" value="C:extracellular space"/>
    <property type="evidence" value="ECO:0007669"/>
    <property type="project" value="TreeGrafter"/>
</dbReference>
<evidence type="ECO:0000256" key="3">
    <source>
        <dbReference type="ARBA" id="ARBA00022825"/>
    </source>
</evidence>
<keyword evidence="1" id="KW-0645">Protease</keyword>
<dbReference type="PANTHER" id="PTHR24264">
    <property type="entry name" value="TRYPSIN-RELATED"/>
    <property type="match status" value="1"/>
</dbReference>
<dbReference type="Pfam" id="PF00089">
    <property type="entry name" value="Trypsin"/>
    <property type="match status" value="1"/>
</dbReference>
<evidence type="ECO:0000313" key="5">
    <source>
        <dbReference type="EMBL" id="ODN01283.1"/>
    </source>
</evidence>
<keyword evidence="6" id="KW-1185">Reference proteome</keyword>
<comment type="caution">
    <text evidence="5">The sequence shown here is derived from an EMBL/GenBank/DDBJ whole genome shotgun (WGS) entry which is preliminary data.</text>
</comment>
<reference evidence="5 6" key="1">
    <citation type="journal article" date="2016" name="Genome Biol. Evol.">
        <title>Gene Family Evolution Reflects Adaptation to Soil Environmental Stressors in the Genome of the Collembolan Orchesella cincta.</title>
        <authorList>
            <person name="Faddeeva-Vakhrusheva A."/>
            <person name="Derks M.F."/>
            <person name="Anvar S.Y."/>
            <person name="Agamennone V."/>
            <person name="Suring W."/>
            <person name="Smit S."/>
            <person name="van Straalen N.M."/>
            <person name="Roelofs D."/>
        </authorList>
    </citation>
    <scope>NUCLEOTIDE SEQUENCE [LARGE SCALE GENOMIC DNA]</scope>
    <source>
        <tissue evidence="5">Mixed pool</tissue>
    </source>
</reference>
<dbReference type="InterPro" id="IPR009003">
    <property type="entry name" value="Peptidase_S1_PA"/>
</dbReference>
<protein>
    <submittedName>
        <fullName evidence="5">Coagulation factor XII</fullName>
    </submittedName>
</protein>
<dbReference type="PROSITE" id="PS50240">
    <property type="entry name" value="TRYPSIN_DOM"/>
    <property type="match status" value="1"/>
</dbReference>
<evidence type="ECO:0000256" key="1">
    <source>
        <dbReference type="ARBA" id="ARBA00022670"/>
    </source>
</evidence>
<sequence length="184" mass="20419">MIKATVGEYNQSEQEWPVDAVDVGIESIIFHQDFKLRDYVNDIALLRLERDLEWGPSVWPACLSDSNEIVVDDDEKETERMKATVYGWGQAHDFHDDKSICFITTQFPPKYFSSANRLSSKNNRIDILSPLGDSGSALVSGMGTRLPTVIGIVVAGSGCGKPGFPGIYTNVPVYVDWIKSKISD</sequence>
<dbReference type="OrthoDB" id="6261922at2759"/>
<name>A0A1D2N7N1_ORCCI</name>
<dbReference type="Gene3D" id="2.40.10.10">
    <property type="entry name" value="Trypsin-like serine proteases"/>
    <property type="match status" value="2"/>
</dbReference>
<dbReference type="AlphaFoldDB" id="A0A1D2N7N1"/>
<dbReference type="SUPFAM" id="SSF50494">
    <property type="entry name" value="Trypsin-like serine proteases"/>
    <property type="match status" value="1"/>
</dbReference>
<organism evidence="5 6">
    <name type="scientific">Orchesella cincta</name>
    <name type="common">Springtail</name>
    <name type="synonym">Podura cincta</name>
    <dbReference type="NCBI Taxonomy" id="48709"/>
    <lineage>
        <taxon>Eukaryota</taxon>
        <taxon>Metazoa</taxon>
        <taxon>Ecdysozoa</taxon>
        <taxon>Arthropoda</taxon>
        <taxon>Hexapoda</taxon>
        <taxon>Collembola</taxon>
        <taxon>Entomobryomorpha</taxon>
        <taxon>Entomobryoidea</taxon>
        <taxon>Orchesellidae</taxon>
        <taxon>Orchesellinae</taxon>
        <taxon>Orchesella</taxon>
    </lineage>
</organism>
<evidence type="ECO:0000259" key="4">
    <source>
        <dbReference type="PROSITE" id="PS50240"/>
    </source>
</evidence>
<keyword evidence="2" id="KW-0378">Hydrolase</keyword>
<dbReference type="EMBL" id="LJIJ01000162">
    <property type="protein sequence ID" value="ODN01283.1"/>
    <property type="molecule type" value="Genomic_DNA"/>
</dbReference>
<evidence type="ECO:0000313" key="6">
    <source>
        <dbReference type="Proteomes" id="UP000094527"/>
    </source>
</evidence>
<dbReference type="PANTHER" id="PTHR24264:SF54">
    <property type="entry name" value="PEPTIDASE S1 DOMAIN-CONTAINING PROTEIN"/>
    <property type="match status" value="1"/>
</dbReference>
<dbReference type="InterPro" id="IPR001254">
    <property type="entry name" value="Trypsin_dom"/>
</dbReference>